<sequence>MKKPTKRLFSLLGILPLMVCMAGCTATTRTVSPEEQLAYDATYTFSDKKKIVHDLVESLRTQPPLGSTSDRPVIIVYGIANRTSEHIDTSGITDEIRKEILQTGKARFVNKSQRQNILAETDYQMGGAVAPETRIALARQVGAKYMLTGTLRSIEKEAPKQIRLKKKSYIYYSLNLELTSIETSLIEWADSVELVREASKPIIGW</sequence>
<feature type="chain" id="PRO_5024287542" evidence="1">
    <location>
        <begin position="23"/>
        <end position="205"/>
    </location>
</feature>
<dbReference type="Pfam" id="PF13036">
    <property type="entry name" value="LpoB"/>
    <property type="match status" value="1"/>
</dbReference>
<dbReference type="GO" id="GO:0030234">
    <property type="term" value="F:enzyme regulator activity"/>
    <property type="evidence" value="ECO:0007669"/>
    <property type="project" value="TreeGrafter"/>
</dbReference>
<keyword evidence="3" id="KW-1185">Reference proteome</keyword>
<feature type="signal peptide" evidence="1">
    <location>
        <begin position="1"/>
        <end position="22"/>
    </location>
</feature>
<keyword evidence="1" id="KW-0732">Signal</keyword>
<dbReference type="AlphaFoldDB" id="A0A5K7ZBX9"/>
<gene>
    <name evidence="2" type="ORF">DSCW_57370</name>
</gene>
<dbReference type="RefSeq" id="WP_155306966.1">
    <property type="nucleotide sequence ID" value="NZ_AP021875.1"/>
</dbReference>
<proteinExistence type="predicted"/>
<dbReference type="GO" id="GO:0031241">
    <property type="term" value="C:periplasmic side of cell outer membrane"/>
    <property type="evidence" value="ECO:0007669"/>
    <property type="project" value="TreeGrafter"/>
</dbReference>
<name>A0A5K7ZBX9_9BACT</name>
<dbReference type="Proteomes" id="UP000427769">
    <property type="component" value="Chromosome"/>
</dbReference>
<evidence type="ECO:0000256" key="1">
    <source>
        <dbReference type="SAM" id="SignalP"/>
    </source>
</evidence>
<reference evidence="2 3" key="1">
    <citation type="submission" date="2019-11" db="EMBL/GenBank/DDBJ databases">
        <title>Comparative genomics of hydrocarbon-degrading Desulfosarcina strains.</title>
        <authorList>
            <person name="Watanabe M."/>
            <person name="Kojima H."/>
            <person name="Fukui M."/>
        </authorList>
    </citation>
    <scope>NUCLEOTIDE SEQUENCE [LARGE SCALE GENOMIC DNA]</scope>
    <source>
        <strain evidence="2 3">PP31</strain>
    </source>
</reference>
<dbReference type="PANTHER" id="PTHR40593">
    <property type="entry name" value="PENICILLIN-BINDING PROTEIN ACTIVATOR LPOB"/>
    <property type="match status" value="1"/>
</dbReference>
<dbReference type="EMBL" id="AP021875">
    <property type="protein sequence ID" value="BBO78320.1"/>
    <property type="molecule type" value="Genomic_DNA"/>
</dbReference>
<dbReference type="GO" id="GO:0009252">
    <property type="term" value="P:peptidoglycan biosynthetic process"/>
    <property type="evidence" value="ECO:0007669"/>
    <property type="project" value="TreeGrafter"/>
</dbReference>
<evidence type="ECO:0000313" key="3">
    <source>
        <dbReference type="Proteomes" id="UP000427769"/>
    </source>
</evidence>
<dbReference type="OrthoDB" id="9803653at2"/>
<dbReference type="PANTHER" id="PTHR40593:SF1">
    <property type="entry name" value="PENICILLIN-BINDING PROTEIN ACTIVATOR LPOB"/>
    <property type="match status" value="1"/>
</dbReference>
<evidence type="ECO:0000313" key="2">
    <source>
        <dbReference type="EMBL" id="BBO78320.1"/>
    </source>
</evidence>
<dbReference type="KEGG" id="dwd:DSCW_57370"/>
<dbReference type="InterPro" id="IPR014094">
    <property type="entry name" value="LpoB"/>
</dbReference>
<organism evidence="2 3">
    <name type="scientific">Desulfosarcina widdelii</name>
    <dbReference type="NCBI Taxonomy" id="947919"/>
    <lineage>
        <taxon>Bacteria</taxon>
        <taxon>Pseudomonadati</taxon>
        <taxon>Thermodesulfobacteriota</taxon>
        <taxon>Desulfobacteria</taxon>
        <taxon>Desulfobacterales</taxon>
        <taxon>Desulfosarcinaceae</taxon>
        <taxon>Desulfosarcina</taxon>
    </lineage>
</organism>
<accession>A0A5K7ZBX9</accession>
<protein>
    <submittedName>
        <fullName evidence="2">Penicillin-binding protein activator LpoB</fullName>
    </submittedName>
</protein>
<dbReference type="Gene3D" id="3.40.50.10610">
    <property type="entry name" value="ABC-type transport auxiliary lipoprotein component"/>
    <property type="match status" value="1"/>
</dbReference>